<protein>
    <recommendedName>
        <fullName evidence="5">Cellulase (Glycosyl hydrolase family 5)</fullName>
    </recommendedName>
</protein>
<dbReference type="GeneID" id="78295280"/>
<evidence type="ECO:0000313" key="4">
    <source>
        <dbReference type="Proteomes" id="UP000245959"/>
    </source>
</evidence>
<dbReference type="RefSeq" id="WP_116883974.1">
    <property type="nucleotide sequence ID" value="NZ_CABMMC010000044.1"/>
</dbReference>
<feature type="signal peptide" evidence="2">
    <location>
        <begin position="1"/>
        <end position="19"/>
    </location>
</feature>
<organism evidence="3 4">
    <name type="scientific">Victivallis vadensis</name>
    <dbReference type="NCBI Taxonomy" id="172901"/>
    <lineage>
        <taxon>Bacteria</taxon>
        <taxon>Pseudomonadati</taxon>
        <taxon>Lentisphaerota</taxon>
        <taxon>Lentisphaeria</taxon>
        <taxon>Victivallales</taxon>
        <taxon>Victivallaceae</taxon>
        <taxon>Victivallis</taxon>
    </lineage>
</organism>
<keyword evidence="4" id="KW-1185">Reference proteome</keyword>
<dbReference type="OrthoDB" id="9146353at2"/>
<dbReference type="AlphaFoldDB" id="A0A2U1AYV4"/>
<evidence type="ECO:0000256" key="1">
    <source>
        <dbReference type="SAM" id="MobiDB-lite"/>
    </source>
</evidence>
<evidence type="ECO:0000313" key="3">
    <source>
        <dbReference type="EMBL" id="PVY41552.1"/>
    </source>
</evidence>
<feature type="chain" id="PRO_5015686632" description="Cellulase (Glycosyl hydrolase family 5)" evidence="2">
    <location>
        <begin position="20"/>
        <end position="1106"/>
    </location>
</feature>
<reference evidence="3 4" key="1">
    <citation type="submission" date="2018-04" db="EMBL/GenBank/DDBJ databases">
        <title>Genomic Encyclopedia of Type Strains, Phase IV (KMG-IV): sequencing the most valuable type-strain genomes for metagenomic binning, comparative biology and taxonomic classification.</title>
        <authorList>
            <person name="Goeker M."/>
        </authorList>
    </citation>
    <scope>NUCLEOTIDE SEQUENCE [LARGE SCALE GENOMIC DNA]</scope>
    <source>
        <strain evidence="3 4">DSM 14823</strain>
    </source>
</reference>
<gene>
    <name evidence="3" type="ORF">C8D82_11324</name>
</gene>
<feature type="region of interest" description="Disordered" evidence="1">
    <location>
        <begin position="234"/>
        <end position="257"/>
    </location>
</feature>
<dbReference type="Proteomes" id="UP000245959">
    <property type="component" value="Unassembled WGS sequence"/>
</dbReference>
<dbReference type="Gene3D" id="3.20.20.80">
    <property type="entry name" value="Glycosidases"/>
    <property type="match status" value="1"/>
</dbReference>
<comment type="caution">
    <text evidence="3">The sequence shown here is derived from an EMBL/GenBank/DDBJ whole genome shotgun (WGS) entry which is preliminary data.</text>
</comment>
<evidence type="ECO:0000256" key="2">
    <source>
        <dbReference type="SAM" id="SignalP"/>
    </source>
</evidence>
<dbReference type="InterPro" id="IPR017853">
    <property type="entry name" value="GH"/>
</dbReference>
<evidence type="ECO:0008006" key="5">
    <source>
        <dbReference type="Google" id="ProtNLM"/>
    </source>
</evidence>
<dbReference type="SUPFAM" id="SSF51445">
    <property type="entry name" value="(Trans)glycosidases"/>
    <property type="match status" value="1"/>
</dbReference>
<name>A0A2U1AYV4_9BACT</name>
<accession>A0A2U1AYV4</accession>
<sequence>MRVFCAAAALLLGGLPLCASVFETGRNGTIKVDNTAFVQLLHYGENWVPNRQGDGSFNTQFTERDGVRSWSGVWKLRQSPVHPQFRTELRTPDSGTLQLSLSLDSPEGVPTKAAALEIDLPVLNGAGTELLLDNKPVPLPVKFRGGVIAQQKNVRRIELPLASGRLLAEPETPVAVQVLDVRAYKQDKFTLRIALEPQAARLTHAALSLRLTFHPYSISPLPLESAANMGFADETADDRKGGWTDQGPTNDLRALPSGRLTAGPVAFRIADPAANGGKSCIVLGGGGRRYFPKSAEIPAGGRPLRTLFLLHAIAWPPQGEEEIGTIRALHSDGSETAVPVIARRDVDNWWAPSPAKNAVIGYSGYSAESPVGLYLAGFPLPGRPVEKIRFESNGKSVWMIAAVSASPDTVRLPAPAGFTLYRNADWKPFRTEREIEPGSALDFSFLLDAPAGKYGAVRTTPDGHFEFERRPGQPVRFYGANLVLTANFMAHDAADLLAERFARIGYNAVRLHHFDRDLMNRKAPDSLTMDPKAQEQFDYLIHAMKRRGIYFTLDLFTHRYPAAGEYREIPDMELGDYKLGCIFSPEAMANLKEFTRRLLTRRNPHTGLTLAEDPALAGLSLVNENSFMFLYRKGAPKIQKLAEAQFAAWTKARSLAVTPQNRETLFHRFLIDAYRRSCNELTAFVRGLGVRAPLTDQNYIAAPEMTLQRRDYDYVDNHLYWDHPQFLGPAWSLPAKFNNCSVLNVRLLVPKAIAPSRVFGKPFTVTEFDFCYPNSFRSEGAPIFGAYAAMQDWDAVYRFAYSHNAKYMLTGDTTITTFDTVNDPVRLLGERLGIAFFTRRDVAPSQVSYPVAVPENPWDYPWRGEYPQAACELMFFGKVGSVGYGNGGFNPALPADSRLVYSLDRELNSRDTALPVFNAPDFSRLVEGMQERHLLSPGQADLKRQRFQSSTGELTADFSRKTFTAVTSRSEALVVPEGETVKGTFLSAECRKNFATVGVIALDGKPLARSGRLLLLHLADVKAETIAFTAPDCKVMTSGGDGQLLARRAIAGIRLNATGSGWKLYRLALTGKRLGTVEFQQDENGIAFTADTFHNSDVVFAYELVR</sequence>
<dbReference type="EMBL" id="QEKH01000013">
    <property type="protein sequence ID" value="PVY41552.1"/>
    <property type="molecule type" value="Genomic_DNA"/>
</dbReference>
<keyword evidence="2" id="KW-0732">Signal</keyword>
<proteinExistence type="predicted"/>